<gene>
    <name evidence="1" type="ORF">QI031_10655</name>
</gene>
<dbReference type="EMBL" id="CP124543">
    <property type="protein sequence ID" value="WGV27904.1"/>
    <property type="molecule type" value="Genomic_DNA"/>
</dbReference>
<dbReference type="RefSeq" id="WP_281485139.1">
    <property type="nucleotide sequence ID" value="NZ_CP124543.1"/>
</dbReference>
<name>A0AAJ6NW91_9CYAN</name>
<evidence type="ECO:0000313" key="1">
    <source>
        <dbReference type="EMBL" id="WGV27904.1"/>
    </source>
</evidence>
<dbReference type="AlphaFoldDB" id="A0AAJ6NW91"/>
<reference evidence="1 2" key="1">
    <citation type="journal article" date="2023" name="Limnol Oceanogr Lett">
        <title>Environmental adaptations by the intertidal Antarctic cyanobacterium Halotia branconii CENA392 as revealed using long-read genome sequencing.</title>
        <authorList>
            <person name="Dextro R.B."/>
            <person name="Delbaje E."/>
            <person name="Freitas P.N.N."/>
            <person name="Geraldes V."/>
            <person name="Pinto E."/>
            <person name="Long P.F."/>
            <person name="Fiore M.F."/>
        </authorList>
    </citation>
    <scope>NUCLEOTIDE SEQUENCE [LARGE SCALE GENOMIC DNA]</scope>
    <source>
        <strain evidence="1 2">CENA392</strain>
    </source>
</reference>
<sequence length="63" mass="7266">MKNNSNKSAILLLSSNFVADILTENIDTNEITNLYSEFGEEDQRLAEEQLDEYAKLLKQENQE</sequence>
<accession>A0AAJ6NW91</accession>
<proteinExistence type="predicted"/>
<evidence type="ECO:0000313" key="2">
    <source>
        <dbReference type="Proteomes" id="UP001223520"/>
    </source>
</evidence>
<keyword evidence="2" id="KW-1185">Reference proteome</keyword>
<dbReference type="Proteomes" id="UP001223520">
    <property type="component" value="Chromosome"/>
</dbReference>
<protein>
    <submittedName>
        <fullName evidence="1">Uncharacterized protein</fullName>
    </submittedName>
</protein>
<dbReference type="KEGG" id="hbq:QI031_10655"/>
<organism evidence="1 2">
    <name type="scientific">Halotia branconii CENA392</name>
    <dbReference type="NCBI Taxonomy" id="1539056"/>
    <lineage>
        <taxon>Bacteria</taxon>
        <taxon>Bacillati</taxon>
        <taxon>Cyanobacteriota</taxon>
        <taxon>Cyanophyceae</taxon>
        <taxon>Nostocales</taxon>
        <taxon>Nodulariaceae</taxon>
        <taxon>Halotia</taxon>
    </lineage>
</organism>